<name>A0A8S3XN20_PARAO</name>
<evidence type="ECO:0000313" key="2">
    <source>
        <dbReference type="Proteomes" id="UP000691718"/>
    </source>
</evidence>
<dbReference type="Proteomes" id="UP000691718">
    <property type="component" value="Unassembled WGS sequence"/>
</dbReference>
<dbReference type="OrthoDB" id="7180355at2759"/>
<dbReference type="AlphaFoldDB" id="A0A8S3XN20"/>
<organism evidence="1 2">
    <name type="scientific">Parnassius apollo</name>
    <name type="common">Apollo butterfly</name>
    <name type="synonym">Papilio apollo</name>
    <dbReference type="NCBI Taxonomy" id="110799"/>
    <lineage>
        <taxon>Eukaryota</taxon>
        <taxon>Metazoa</taxon>
        <taxon>Ecdysozoa</taxon>
        <taxon>Arthropoda</taxon>
        <taxon>Hexapoda</taxon>
        <taxon>Insecta</taxon>
        <taxon>Pterygota</taxon>
        <taxon>Neoptera</taxon>
        <taxon>Endopterygota</taxon>
        <taxon>Lepidoptera</taxon>
        <taxon>Glossata</taxon>
        <taxon>Ditrysia</taxon>
        <taxon>Papilionoidea</taxon>
        <taxon>Papilionidae</taxon>
        <taxon>Parnassiinae</taxon>
        <taxon>Parnassini</taxon>
        <taxon>Parnassius</taxon>
        <taxon>Parnassius</taxon>
    </lineage>
</organism>
<reference evidence="1" key="1">
    <citation type="submission" date="2021-04" db="EMBL/GenBank/DDBJ databases">
        <authorList>
            <person name="Tunstrom K."/>
        </authorList>
    </citation>
    <scope>NUCLEOTIDE SEQUENCE</scope>
</reference>
<gene>
    <name evidence="1" type="ORF">PAPOLLO_LOCUS20436</name>
</gene>
<sequence>MNIYILVYILIQISNYFHHISAVASEEKQNDKNVNKKDAEDFKFRRSNRRFDEELNDEEWHVEHLVNTETSLRKNKCKQESFNERVDKYKKELRDDAAFVEFVSSDALVVNKEDMINDPCLTNNVNGHKIVSENHNSGKATSQNENFTQFFNVSDDEASRRINTATTDNLKRVLLSDDIDREDKSSKNRRSEYLLSSVEYYDEVSEFDESMCPDDVEVVTLQLNNINNYDVECEVILEWRSLE</sequence>
<keyword evidence="2" id="KW-1185">Reference proteome</keyword>
<dbReference type="EMBL" id="CAJQZP010001271">
    <property type="protein sequence ID" value="CAG5034927.1"/>
    <property type="molecule type" value="Genomic_DNA"/>
</dbReference>
<evidence type="ECO:0000313" key="1">
    <source>
        <dbReference type="EMBL" id="CAG5034927.1"/>
    </source>
</evidence>
<accession>A0A8S3XN20</accession>
<proteinExistence type="predicted"/>
<comment type="caution">
    <text evidence="1">The sequence shown here is derived from an EMBL/GenBank/DDBJ whole genome shotgun (WGS) entry which is preliminary data.</text>
</comment>
<protein>
    <submittedName>
        <fullName evidence="1">(apollo) hypothetical protein</fullName>
    </submittedName>
</protein>